<dbReference type="InterPro" id="IPR001304">
    <property type="entry name" value="C-type_lectin-like"/>
</dbReference>
<dbReference type="PANTHER" id="PTHR22803">
    <property type="entry name" value="MANNOSE, PHOSPHOLIPASE, LECTIN RECEPTOR RELATED"/>
    <property type="match status" value="1"/>
</dbReference>
<dbReference type="CDD" id="cd00037">
    <property type="entry name" value="CLECT"/>
    <property type="match status" value="1"/>
</dbReference>
<dbReference type="Gene3D" id="3.10.100.10">
    <property type="entry name" value="Mannose-Binding Protein A, subunit A"/>
    <property type="match status" value="1"/>
</dbReference>
<dbReference type="AlphaFoldDB" id="A0A8C6SL02"/>
<proteinExistence type="predicted"/>
<name>A0A8C6SL02_9GOBI</name>
<reference evidence="2" key="1">
    <citation type="submission" date="2025-08" db="UniProtKB">
        <authorList>
            <consortium name="Ensembl"/>
        </authorList>
    </citation>
    <scope>IDENTIFICATION</scope>
</reference>
<dbReference type="SMART" id="SM00034">
    <property type="entry name" value="CLECT"/>
    <property type="match status" value="1"/>
</dbReference>
<sequence>EAAPEELVVAEAGTFHLFMNVYEFRCPSSCVAQFNLCPSAWFFFGSRCYLFVNSVTSWFTADEHCRSFGAELASATSPAEYQYLQQMTRTGGTSYAWIGGFYLQGRWMWIDRQGISSACTFKKCIHWPGVIRRHGDVQLCIISVTMKVDSMSPDDITKREHIQVKKHWP</sequence>
<dbReference type="InterPro" id="IPR016187">
    <property type="entry name" value="CTDL_fold"/>
</dbReference>
<reference evidence="2" key="2">
    <citation type="submission" date="2025-09" db="UniProtKB">
        <authorList>
            <consortium name="Ensembl"/>
        </authorList>
    </citation>
    <scope>IDENTIFICATION</scope>
</reference>
<evidence type="ECO:0000313" key="3">
    <source>
        <dbReference type="Proteomes" id="UP000694523"/>
    </source>
</evidence>
<accession>A0A8C6SL02</accession>
<dbReference type="InterPro" id="IPR016186">
    <property type="entry name" value="C-type_lectin-like/link_sf"/>
</dbReference>
<dbReference type="Proteomes" id="UP000694523">
    <property type="component" value="Unplaced"/>
</dbReference>
<keyword evidence="3" id="KW-1185">Reference proteome</keyword>
<evidence type="ECO:0000259" key="1">
    <source>
        <dbReference type="PROSITE" id="PS50041"/>
    </source>
</evidence>
<organism evidence="2 3">
    <name type="scientific">Neogobius melanostomus</name>
    <name type="common">round goby</name>
    <dbReference type="NCBI Taxonomy" id="47308"/>
    <lineage>
        <taxon>Eukaryota</taxon>
        <taxon>Metazoa</taxon>
        <taxon>Chordata</taxon>
        <taxon>Craniata</taxon>
        <taxon>Vertebrata</taxon>
        <taxon>Euteleostomi</taxon>
        <taxon>Actinopterygii</taxon>
        <taxon>Neopterygii</taxon>
        <taxon>Teleostei</taxon>
        <taxon>Neoteleostei</taxon>
        <taxon>Acanthomorphata</taxon>
        <taxon>Gobiaria</taxon>
        <taxon>Gobiiformes</taxon>
        <taxon>Gobioidei</taxon>
        <taxon>Gobiidae</taxon>
        <taxon>Benthophilinae</taxon>
        <taxon>Neogobiini</taxon>
        <taxon>Neogobius</taxon>
    </lineage>
</organism>
<feature type="domain" description="C-type lectin" evidence="1">
    <location>
        <begin position="44"/>
        <end position="141"/>
    </location>
</feature>
<protein>
    <recommendedName>
        <fullName evidence="1">C-type lectin domain-containing protein</fullName>
    </recommendedName>
</protein>
<dbReference type="Ensembl" id="ENSNMLT00000007850.1">
    <property type="protein sequence ID" value="ENSNMLP00000006885.1"/>
    <property type="gene ID" value="ENSNMLG00000004988.1"/>
</dbReference>
<dbReference type="SUPFAM" id="SSF56436">
    <property type="entry name" value="C-type lectin-like"/>
    <property type="match status" value="1"/>
</dbReference>
<dbReference type="Pfam" id="PF00059">
    <property type="entry name" value="Lectin_C"/>
    <property type="match status" value="1"/>
</dbReference>
<evidence type="ECO:0000313" key="2">
    <source>
        <dbReference type="Ensembl" id="ENSNMLP00000006885.1"/>
    </source>
</evidence>
<dbReference type="InterPro" id="IPR050111">
    <property type="entry name" value="C-type_lectin/snaclec_domain"/>
</dbReference>
<dbReference type="PROSITE" id="PS50041">
    <property type="entry name" value="C_TYPE_LECTIN_2"/>
    <property type="match status" value="1"/>
</dbReference>